<dbReference type="InterPro" id="IPR007219">
    <property type="entry name" value="XnlR_reg_dom"/>
</dbReference>
<protein>
    <recommendedName>
        <fullName evidence="4">Xylanolytic transcriptional activator regulatory domain-containing protein</fullName>
    </recommendedName>
</protein>
<keyword evidence="6" id="KW-1185">Reference proteome</keyword>
<dbReference type="GO" id="GO:0003677">
    <property type="term" value="F:DNA binding"/>
    <property type="evidence" value="ECO:0007669"/>
    <property type="project" value="InterPro"/>
</dbReference>
<evidence type="ECO:0000313" key="6">
    <source>
        <dbReference type="Proteomes" id="UP000285146"/>
    </source>
</evidence>
<organism evidence="5 6">
    <name type="scientific">Cytospora leucostoma</name>
    <dbReference type="NCBI Taxonomy" id="1230097"/>
    <lineage>
        <taxon>Eukaryota</taxon>
        <taxon>Fungi</taxon>
        <taxon>Dikarya</taxon>
        <taxon>Ascomycota</taxon>
        <taxon>Pezizomycotina</taxon>
        <taxon>Sordariomycetes</taxon>
        <taxon>Sordariomycetidae</taxon>
        <taxon>Diaporthales</taxon>
        <taxon>Cytosporaceae</taxon>
        <taxon>Cytospora</taxon>
    </lineage>
</organism>
<feature type="region of interest" description="Disordered" evidence="3">
    <location>
        <begin position="511"/>
        <end position="531"/>
    </location>
</feature>
<dbReference type="AlphaFoldDB" id="A0A423XAP4"/>
<evidence type="ECO:0000259" key="4">
    <source>
        <dbReference type="SMART" id="SM00906"/>
    </source>
</evidence>
<feature type="compositionally biased region" description="Polar residues" evidence="3">
    <location>
        <begin position="515"/>
        <end position="531"/>
    </location>
</feature>
<evidence type="ECO:0000256" key="1">
    <source>
        <dbReference type="ARBA" id="ARBA00004123"/>
    </source>
</evidence>
<dbReference type="CDD" id="cd12148">
    <property type="entry name" value="fungal_TF_MHR"/>
    <property type="match status" value="1"/>
</dbReference>
<keyword evidence="2" id="KW-0539">Nucleus</keyword>
<feature type="region of interest" description="Disordered" evidence="3">
    <location>
        <begin position="1"/>
        <end position="37"/>
    </location>
</feature>
<evidence type="ECO:0000256" key="2">
    <source>
        <dbReference type="ARBA" id="ARBA00023242"/>
    </source>
</evidence>
<dbReference type="Pfam" id="PF04082">
    <property type="entry name" value="Fungal_trans"/>
    <property type="match status" value="1"/>
</dbReference>
<dbReference type="PANTHER" id="PTHR31001">
    <property type="entry name" value="UNCHARACTERIZED TRANSCRIPTIONAL REGULATORY PROTEIN"/>
    <property type="match status" value="1"/>
</dbReference>
<dbReference type="GO" id="GO:0006351">
    <property type="term" value="P:DNA-templated transcription"/>
    <property type="evidence" value="ECO:0007669"/>
    <property type="project" value="InterPro"/>
</dbReference>
<dbReference type="OrthoDB" id="5431381at2759"/>
<proteinExistence type="predicted"/>
<dbReference type="SMART" id="SM00906">
    <property type="entry name" value="Fungal_trans"/>
    <property type="match status" value="1"/>
</dbReference>
<dbReference type="EMBL" id="LKEB01000023">
    <property type="protein sequence ID" value="ROW12986.1"/>
    <property type="molecule type" value="Genomic_DNA"/>
</dbReference>
<dbReference type="InParanoid" id="A0A423XAP4"/>
<dbReference type="GO" id="GO:0005634">
    <property type="term" value="C:nucleus"/>
    <property type="evidence" value="ECO:0007669"/>
    <property type="project" value="UniProtKB-SubCell"/>
</dbReference>
<comment type="caution">
    <text evidence="5">The sequence shown here is derived from an EMBL/GenBank/DDBJ whole genome shotgun (WGS) entry which is preliminary data.</text>
</comment>
<reference evidence="5 6" key="1">
    <citation type="submission" date="2015-09" db="EMBL/GenBank/DDBJ databases">
        <title>Host preference determinants of Valsa canker pathogens revealed by comparative genomics.</title>
        <authorList>
            <person name="Yin Z."/>
            <person name="Huang L."/>
        </authorList>
    </citation>
    <scope>NUCLEOTIDE SEQUENCE [LARGE SCALE GENOMIC DNA]</scope>
    <source>
        <strain evidence="5 6">SXYLt</strain>
    </source>
</reference>
<dbReference type="STRING" id="1230097.A0A423XAP4"/>
<feature type="compositionally biased region" description="Polar residues" evidence="3">
    <location>
        <begin position="1"/>
        <end position="28"/>
    </location>
</feature>
<evidence type="ECO:0000313" key="5">
    <source>
        <dbReference type="EMBL" id="ROW12986.1"/>
    </source>
</evidence>
<dbReference type="InterPro" id="IPR050613">
    <property type="entry name" value="Sec_Metabolite_Reg"/>
</dbReference>
<name>A0A423XAP4_9PEZI</name>
<accession>A0A423XAP4</accession>
<feature type="domain" description="Xylanolytic transcriptional activator regulatory" evidence="4">
    <location>
        <begin position="225"/>
        <end position="299"/>
    </location>
</feature>
<sequence>MGQTTLAASPFTRVSSPSAEDRAMSSSPPEHGSLRMHSHGAKYVSSVHWAAVLNSISELKDQYEKEEEARMLTHGDCLPLHGPGPRLLYEPVQANKADILASIPARPVVDRMVARYLNAQGVAPAVLHSGQFLREYEIFWQDPAASPFSWIGLLFSIMCLSTQYQQLTGDPADPDTKARVHMFRERTVHCLVLGQFTRGGARVLETMLIHCASEVLMCKDAEIDLWLLLGILVQLALSLGYHRDPQNFPEISPFTGEMRRRVWSAIVQMELRLSSQMGLPRLLKLQQCDTAEPRNLLDSDFDEGTAELPRSRPETEVTPVLYGLAKNRIDSISGFISDLVADIRKHPYSEIMELDRKLQEAEGSLPPIFRWQPLSQSLIVPPQVILHRVWFQLAVQRLVIWLHRKYLAPSHPPSLYQYSRDACVQAAIKVLEFQQLVDEETQPHGMSVLCYYVQLGKSRPDLLSDRDQSARIYDLLRRTYPIWLRSSIASRDARKAVEHLSSLLGLRSEREDASPVNNSATHLHSSQNTTNSHDQVAWDAYQECITDFPGVFNTDFMSVDSSASFSMTDPLLANTAELNEWTTGEVGMPQDL</sequence>
<dbReference type="Proteomes" id="UP000285146">
    <property type="component" value="Unassembled WGS sequence"/>
</dbReference>
<gene>
    <name evidence="5" type="ORF">VPNG_04700</name>
</gene>
<dbReference type="GO" id="GO:0008270">
    <property type="term" value="F:zinc ion binding"/>
    <property type="evidence" value="ECO:0007669"/>
    <property type="project" value="InterPro"/>
</dbReference>
<evidence type="ECO:0000256" key="3">
    <source>
        <dbReference type="SAM" id="MobiDB-lite"/>
    </source>
</evidence>
<comment type="subcellular location">
    <subcellularLocation>
        <location evidence="1">Nucleus</location>
    </subcellularLocation>
</comment>
<dbReference type="PANTHER" id="PTHR31001:SF74">
    <property type="entry name" value="ZN(II)2CYS6 TRANSCRIPTION FACTOR (EUROFUNG)"/>
    <property type="match status" value="1"/>
</dbReference>